<keyword evidence="2" id="KW-1185">Reference proteome</keyword>
<dbReference type="EMBL" id="JASBWU010000021">
    <property type="protein sequence ID" value="KAJ9113637.1"/>
    <property type="molecule type" value="Genomic_DNA"/>
</dbReference>
<organism evidence="1 2">
    <name type="scientific">Naganishia vaughanmartiniae</name>
    <dbReference type="NCBI Taxonomy" id="1424756"/>
    <lineage>
        <taxon>Eukaryota</taxon>
        <taxon>Fungi</taxon>
        <taxon>Dikarya</taxon>
        <taxon>Basidiomycota</taxon>
        <taxon>Agaricomycotina</taxon>
        <taxon>Tremellomycetes</taxon>
        <taxon>Filobasidiales</taxon>
        <taxon>Filobasidiaceae</taxon>
        <taxon>Naganishia</taxon>
    </lineage>
</organism>
<gene>
    <name evidence="1" type="ORF">QFC22_005945</name>
</gene>
<evidence type="ECO:0000313" key="1">
    <source>
        <dbReference type="EMBL" id="KAJ9113637.1"/>
    </source>
</evidence>
<comment type="caution">
    <text evidence="1">The sequence shown here is derived from an EMBL/GenBank/DDBJ whole genome shotgun (WGS) entry which is preliminary data.</text>
</comment>
<sequence length="381" mass="41826">MSPFKSTRRPPTKAGRVSTPRIDTTTSSVGPLPDQKFHAEGYELDYFAEESGGFESDEDKDVFAFERPVTAAAKKMSDRVLQPSVLDRSSQDDIKDWQLVSPVDSGFGPKRSVSPSGVSVKPSLLTTASSYDINSTTAGEFTTDVADDSDIYLAKTTKGKQAHRMRCFKRRDPLDVIPGSRDGVSRDTTELAGTTTVPDGFTTRGDGRGNLFPRWKTEVGTEQGVRCDEAEEEDSPYEEVRASVSNIDDPEMPALTWRVWFLGVFFLISRSALDTIFQFRSPSASFPLLSIQLFVYPLGKLLAWLMPLKKYKMPRYLGGFILDLNPGPFNIKENTLIIIMANIVVCPALQATTAAEVFLGADLHTGYVVVGSGGGLVSTKY</sequence>
<reference evidence="1" key="1">
    <citation type="submission" date="2023-04" db="EMBL/GenBank/DDBJ databases">
        <title>Draft Genome sequencing of Naganishia species isolated from polar environments using Oxford Nanopore Technology.</title>
        <authorList>
            <person name="Leo P."/>
            <person name="Venkateswaran K."/>
        </authorList>
    </citation>
    <scope>NUCLEOTIDE SEQUENCE</scope>
    <source>
        <strain evidence="1">MNA-CCFEE 5425</strain>
    </source>
</reference>
<dbReference type="Proteomes" id="UP001243375">
    <property type="component" value="Unassembled WGS sequence"/>
</dbReference>
<name>A0ACC2WRH9_9TREE</name>
<evidence type="ECO:0000313" key="2">
    <source>
        <dbReference type="Proteomes" id="UP001243375"/>
    </source>
</evidence>
<protein>
    <submittedName>
        <fullName evidence="1">Uncharacterized protein</fullName>
    </submittedName>
</protein>
<proteinExistence type="predicted"/>
<accession>A0ACC2WRH9</accession>